<dbReference type="AlphaFoldDB" id="A0A1E5H649"/>
<proteinExistence type="predicted"/>
<organism evidence="1 2">
    <name type="scientific">Enterococcus termitis</name>
    <dbReference type="NCBI Taxonomy" id="332950"/>
    <lineage>
        <taxon>Bacteria</taxon>
        <taxon>Bacillati</taxon>
        <taxon>Bacillota</taxon>
        <taxon>Bacilli</taxon>
        <taxon>Lactobacillales</taxon>
        <taxon>Enterococcaceae</taxon>
        <taxon>Enterococcus</taxon>
    </lineage>
</organism>
<gene>
    <name evidence="1" type="ORF">BCR25_00360</name>
</gene>
<protein>
    <recommendedName>
        <fullName evidence="3">AraC-type arabinose-binding/dimerisation domain-containing protein</fullName>
    </recommendedName>
</protein>
<evidence type="ECO:0000313" key="2">
    <source>
        <dbReference type="Proteomes" id="UP000095094"/>
    </source>
</evidence>
<keyword evidence="2" id="KW-1185">Reference proteome</keyword>
<dbReference type="RefSeq" id="WP_069661627.1">
    <property type="nucleotide sequence ID" value="NZ_JBHUJJ010000001.1"/>
</dbReference>
<evidence type="ECO:0000313" key="1">
    <source>
        <dbReference type="EMBL" id="OEG20315.1"/>
    </source>
</evidence>
<comment type="caution">
    <text evidence="1">The sequence shown here is derived from an EMBL/GenBank/DDBJ whole genome shotgun (WGS) entry which is preliminary data.</text>
</comment>
<name>A0A1E5H649_9ENTE</name>
<evidence type="ECO:0008006" key="3">
    <source>
        <dbReference type="Google" id="ProtNLM"/>
    </source>
</evidence>
<dbReference type="OrthoDB" id="2183967at2"/>
<accession>A0A1E5H649</accession>
<reference evidence="2" key="1">
    <citation type="submission" date="2016-09" db="EMBL/GenBank/DDBJ databases">
        <authorList>
            <person name="Gulvik C.A."/>
        </authorList>
    </citation>
    <scope>NUCLEOTIDE SEQUENCE [LARGE SCALE GENOMIC DNA]</scope>
    <source>
        <strain evidence="2">LMG 8895</strain>
    </source>
</reference>
<sequence length="159" mass="18352">MMKDLSCTYQTIGPATGNQSDQENIKIMQLFVENGQIAIGERQYPIVYGDLYFIDANQCYSIIDTEDELVQSTIEVSAKQLKKLAKALDFEAEYEKIFERKGSFHVASPRYKAIDKRFKEAASVCNDTKVFARPLFFSRVFELLNYALVTMEKENRKNF</sequence>
<dbReference type="Proteomes" id="UP000095094">
    <property type="component" value="Unassembled WGS sequence"/>
</dbReference>
<dbReference type="EMBL" id="MIJY01000001">
    <property type="protein sequence ID" value="OEG20315.1"/>
    <property type="molecule type" value="Genomic_DNA"/>
</dbReference>